<dbReference type="GO" id="GO:0043565">
    <property type="term" value="F:sequence-specific DNA binding"/>
    <property type="evidence" value="ECO:0007669"/>
    <property type="project" value="TreeGrafter"/>
</dbReference>
<dbReference type="InterPro" id="IPR000847">
    <property type="entry name" value="LysR_HTH_N"/>
</dbReference>
<dbReference type="EMBL" id="CAJPUY010000022">
    <property type="protein sequence ID" value="CAG2154429.1"/>
    <property type="molecule type" value="Genomic_DNA"/>
</dbReference>
<dbReference type="GO" id="GO:0006351">
    <property type="term" value="P:DNA-templated transcription"/>
    <property type="evidence" value="ECO:0007669"/>
    <property type="project" value="TreeGrafter"/>
</dbReference>
<gene>
    <name evidence="6" type="primary">hdfR_9</name>
    <name evidence="6" type="ORF">LMG31506_05084</name>
</gene>
<dbReference type="PRINTS" id="PR00039">
    <property type="entry name" value="HTHLYSR"/>
</dbReference>
<organism evidence="6 7">
    <name type="scientific">Cupriavidus yeoncheonensis</name>
    <dbReference type="NCBI Taxonomy" id="1462994"/>
    <lineage>
        <taxon>Bacteria</taxon>
        <taxon>Pseudomonadati</taxon>
        <taxon>Pseudomonadota</taxon>
        <taxon>Betaproteobacteria</taxon>
        <taxon>Burkholderiales</taxon>
        <taxon>Burkholderiaceae</taxon>
        <taxon>Cupriavidus</taxon>
    </lineage>
</organism>
<comment type="similarity">
    <text evidence="1">Belongs to the LysR transcriptional regulatory family.</text>
</comment>
<name>A0A916IZT8_9BURK</name>
<dbReference type="PANTHER" id="PTHR30537:SF3">
    <property type="entry name" value="TRANSCRIPTIONAL REGULATORY PROTEIN"/>
    <property type="match status" value="1"/>
</dbReference>
<dbReference type="InterPro" id="IPR005119">
    <property type="entry name" value="LysR_subst-bd"/>
</dbReference>
<dbReference type="PANTHER" id="PTHR30537">
    <property type="entry name" value="HTH-TYPE TRANSCRIPTIONAL REGULATOR"/>
    <property type="match status" value="1"/>
</dbReference>
<keyword evidence="3" id="KW-0238">DNA-binding</keyword>
<dbReference type="AlphaFoldDB" id="A0A916IZT8"/>
<evidence type="ECO:0000256" key="4">
    <source>
        <dbReference type="ARBA" id="ARBA00023163"/>
    </source>
</evidence>
<protein>
    <submittedName>
        <fullName evidence="6">HTH-type transcriptional regulator HdfR</fullName>
    </submittedName>
</protein>
<dbReference type="Gene3D" id="3.40.190.290">
    <property type="match status" value="1"/>
</dbReference>
<reference evidence="6" key="1">
    <citation type="submission" date="2021-03" db="EMBL/GenBank/DDBJ databases">
        <authorList>
            <person name="Peeters C."/>
        </authorList>
    </citation>
    <scope>NUCLEOTIDE SEQUENCE</scope>
    <source>
        <strain evidence="6">LMG 31506</strain>
    </source>
</reference>
<dbReference type="Gene3D" id="1.10.10.10">
    <property type="entry name" value="Winged helix-like DNA-binding domain superfamily/Winged helix DNA-binding domain"/>
    <property type="match status" value="1"/>
</dbReference>
<dbReference type="PROSITE" id="PS50931">
    <property type="entry name" value="HTH_LYSR"/>
    <property type="match status" value="1"/>
</dbReference>
<sequence>MTSKISWELYRSLLGVLRTGSLSGAARELGLSQPTVGRHIDTLEQDLGAILFTRSQSGLLPTEAALILRDYAEAMESTAAAMERTVTGAGGDVAGTVRVSASEVVGIEVLPPVLAALRARHPALVIELVLSNRIHDLLRREADVAVRMQRPVQEQLVARRVGAIELGLYAHEDYLARHGMPRDLEALRRHALIGYDQSTPFIREAARSLPWPERAAFALRADSDVAQLSLIRAGAGIGICQTGLAARQPVLRRVLPRKFSMRLETWITMHENLRHSIACRTVFDALAEGLGTYIAAQ</sequence>
<evidence type="ECO:0000313" key="6">
    <source>
        <dbReference type="EMBL" id="CAG2154429.1"/>
    </source>
</evidence>
<accession>A0A916IZT8</accession>
<dbReference type="Pfam" id="PF00126">
    <property type="entry name" value="HTH_1"/>
    <property type="match status" value="1"/>
</dbReference>
<dbReference type="InterPro" id="IPR036390">
    <property type="entry name" value="WH_DNA-bd_sf"/>
</dbReference>
<evidence type="ECO:0000256" key="3">
    <source>
        <dbReference type="ARBA" id="ARBA00023125"/>
    </source>
</evidence>
<dbReference type="InterPro" id="IPR058163">
    <property type="entry name" value="LysR-type_TF_proteobact-type"/>
</dbReference>
<dbReference type="Proteomes" id="UP000672934">
    <property type="component" value="Unassembled WGS sequence"/>
</dbReference>
<dbReference type="InterPro" id="IPR036388">
    <property type="entry name" value="WH-like_DNA-bd_sf"/>
</dbReference>
<dbReference type="SUPFAM" id="SSF53850">
    <property type="entry name" value="Periplasmic binding protein-like II"/>
    <property type="match status" value="1"/>
</dbReference>
<dbReference type="RefSeq" id="WP_211949941.1">
    <property type="nucleotide sequence ID" value="NZ_CAJPUY010000022.1"/>
</dbReference>
<comment type="caution">
    <text evidence="6">The sequence shown here is derived from an EMBL/GenBank/DDBJ whole genome shotgun (WGS) entry which is preliminary data.</text>
</comment>
<keyword evidence="7" id="KW-1185">Reference proteome</keyword>
<keyword evidence="2" id="KW-0805">Transcription regulation</keyword>
<evidence type="ECO:0000259" key="5">
    <source>
        <dbReference type="PROSITE" id="PS50931"/>
    </source>
</evidence>
<dbReference type="GO" id="GO:0003700">
    <property type="term" value="F:DNA-binding transcription factor activity"/>
    <property type="evidence" value="ECO:0007669"/>
    <property type="project" value="InterPro"/>
</dbReference>
<evidence type="ECO:0000256" key="2">
    <source>
        <dbReference type="ARBA" id="ARBA00023015"/>
    </source>
</evidence>
<evidence type="ECO:0000313" key="7">
    <source>
        <dbReference type="Proteomes" id="UP000672934"/>
    </source>
</evidence>
<dbReference type="SUPFAM" id="SSF46785">
    <property type="entry name" value="Winged helix' DNA-binding domain"/>
    <property type="match status" value="1"/>
</dbReference>
<evidence type="ECO:0000256" key="1">
    <source>
        <dbReference type="ARBA" id="ARBA00009437"/>
    </source>
</evidence>
<dbReference type="Pfam" id="PF03466">
    <property type="entry name" value="LysR_substrate"/>
    <property type="match status" value="1"/>
</dbReference>
<proteinExistence type="inferred from homology"/>
<feature type="domain" description="HTH lysR-type" evidence="5">
    <location>
        <begin position="16"/>
        <end position="62"/>
    </location>
</feature>
<keyword evidence="4" id="KW-0804">Transcription</keyword>